<feature type="transmembrane region" description="Helical" evidence="1">
    <location>
        <begin position="36"/>
        <end position="55"/>
    </location>
</feature>
<feature type="transmembrane region" description="Helical" evidence="1">
    <location>
        <begin position="67"/>
        <end position="88"/>
    </location>
</feature>
<evidence type="ECO:0000313" key="3">
    <source>
        <dbReference type="Proteomes" id="UP000316988"/>
    </source>
</evidence>
<dbReference type="RefSeq" id="WP_143911708.1">
    <property type="nucleotide sequence ID" value="NZ_VLNT01000002.1"/>
</dbReference>
<keyword evidence="1" id="KW-1133">Transmembrane helix</keyword>
<comment type="caution">
    <text evidence="2">The sequence shown here is derived from an EMBL/GenBank/DDBJ whole genome shotgun (WGS) entry which is preliminary data.</text>
</comment>
<dbReference type="OrthoDB" id="3748572at2"/>
<evidence type="ECO:0000313" key="2">
    <source>
        <dbReference type="EMBL" id="TSD65588.1"/>
    </source>
</evidence>
<evidence type="ECO:0008006" key="4">
    <source>
        <dbReference type="Google" id="ProtNLM"/>
    </source>
</evidence>
<sequence length="147" mass="15156">MEVRQPRRFTGAAAFIAIVVCAAVAAAEYGASGAGSAAVGGALVIVFFGSTKAFLGPIVAVLPHASLATAMLFYFTKVVALLAFFVVVDRFAEPAGPLHRAAVAGTVIVVTLVWMAVSTVDATRARIPMFDLPDDEDKGPDSLGTSK</sequence>
<evidence type="ECO:0000256" key="1">
    <source>
        <dbReference type="SAM" id="Phobius"/>
    </source>
</evidence>
<dbReference type="Proteomes" id="UP000316988">
    <property type="component" value="Unassembled WGS sequence"/>
</dbReference>
<dbReference type="AlphaFoldDB" id="A0A554SGW8"/>
<name>A0A554SGW8_9ACTN</name>
<dbReference type="EMBL" id="VLNT01000002">
    <property type="protein sequence ID" value="TSD65588.1"/>
    <property type="molecule type" value="Genomic_DNA"/>
</dbReference>
<keyword evidence="1" id="KW-0472">Membrane</keyword>
<keyword evidence="3" id="KW-1185">Reference proteome</keyword>
<feature type="transmembrane region" description="Helical" evidence="1">
    <location>
        <begin position="100"/>
        <end position="120"/>
    </location>
</feature>
<proteinExistence type="predicted"/>
<accession>A0A554SGW8</accession>
<protein>
    <recommendedName>
        <fullName evidence="4">ATP synthase protein I</fullName>
    </recommendedName>
</protein>
<gene>
    <name evidence="2" type="ORF">FNM00_03965</name>
</gene>
<reference evidence="2 3" key="1">
    <citation type="submission" date="2019-07" db="EMBL/GenBank/DDBJ databases">
        <authorList>
            <person name="Zhao L.H."/>
        </authorList>
    </citation>
    <scope>NUCLEOTIDE SEQUENCE [LARGE SCALE GENOMIC DNA]</scope>
    <source>
        <strain evidence="2 3">Co35</strain>
    </source>
</reference>
<organism evidence="2 3">
    <name type="scientific">Aeromicrobium piscarium</name>
    <dbReference type="NCBI Taxonomy" id="2590901"/>
    <lineage>
        <taxon>Bacteria</taxon>
        <taxon>Bacillati</taxon>
        <taxon>Actinomycetota</taxon>
        <taxon>Actinomycetes</taxon>
        <taxon>Propionibacteriales</taxon>
        <taxon>Nocardioidaceae</taxon>
        <taxon>Aeromicrobium</taxon>
    </lineage>
</organism>
<keyword evidence="1" id="KW-0812">Transmembrane</keyword>